<keyword evidence="1" id="KW-1185">Reference proteome</keyword>
<dbReference type="Proteomes" id="UP000095287">
    <property type="component" value="Unplaced"/>
</dbReference>
<reference evidence="2" key="1">
    <citation type="submission" date="2016-11" db="UniProtKB">
        <authorList>
            <consortium name="WormBaseParasite"/>
        </authorList>
    </citation>
    <scope>IDENTIFICATION</scope>
</reference>
<name>A0A1I7YDI1_9BILA</name>
<evidence type="ECO:0000313" key="1">
    <source>
        <dbReference type="Proteomes" id="UP000095287"/>
    </source>
</evidence>
<proteinExistence type="predicted"/>
<organism evidence="1 2">
    <name type="scientific">Steinernema glaseri</name>
    <dbReference type="NCBI Taxonomy" id="37863"/>
    <lineage>
        <taxon>Eukaryota</taxon>
        <taxon>Metazoa</taxon>
        <taxon>Ecdysozoa</taxon>
        <taxon>Nematoda</taxon>
        <taxon>Chromadorea</taxon>
        <taxon>Rhabditida</taxon>
        <taxon>Tylenchina</taxon>
        <taxon>Panagrolaimomorpha</taxon>
        <taxon>Strongyloidoidea</taxon>
        <taxon>Steinernematidae</taxon>
        <taxon>Steinernema</taxon>
    </lineage>
</organism>
<accession>A0A1I7YDI1</accession>
<evidence type="ECO:0000313" key="2">
    <source>
        <dbReference type="WBParaSite" id="L893_g1519.t1"/>
    </source>
</evidence>
<dbReference type="WBParaSite" id="L893_g1519.t1">
    <property type="protein sequence ID" value="L893_g1519.t1"/>
    <property type="gene ID" value="L893_g1519"/>
</dbReference>
<sequence length="13" mass="1196">MASTSSESAAAPS</sequence>
<protein>
    <submittedName>
        <fullName evidence="2">Uncharacterized protein</fullName>
    </submittedName>
</protein>